<protein>
    <submittedName>
        <fullName evidence="2">Lysophospholipase L1-like esterase</fullName>
    </submittedName>
</protein>
<evidence type="ECO:0000313" key="2">
    <source>
        <dbReference type="EMBL" id="AFL89122.1"/>
    </source>
</evidence>
<proteinExistence type="predicted"/>
<dbReference type="SUPFAM" id="SSF52266">
    <property type="entry name" value="SGNH hydrolase"/>
    <property type="match status" value="1"/>
</dbReference>
<accession>I3ZIQ4</accession>
<dbReference type="AlphaFoldDB" id="I3ZIQ4"/>
<gene>
    <name evidence="2" type="ordered locus">Terro_2887</name>
</gene>
<dbReference type="InterPro" id="IPR036514">
    <property type="entry name" value="SGNH_hydro_sf"/>
</dbReference>
<dbReference type="PANTHER" id="PTHR30383:SF5">
    <property type="entry name" value="SGNH HYDROLASE-TYPE ESTERASE DOMAIN-CONTAINING PROTEIN"/>
    <property type="match status" value="1"/>
</dbReference>
<dbReference type="Gene3D" id="3.40.50.1110">
    <property type="entry name" value="SGNH hydrolase"/>
    <property type="match status" value="1"/>
</dbReference>
<keyword evidence="3" id="KW-1185">Reference proteome</keyword>
<dbReference type="Proteomes" id="UP000006056">
    <property type="component" value="Chromosome"/>
</dbReference>
<dbReference type="InterPro" id="IPR013830">
    <property type="entry name" value="SGNH_hydro"/>
</dbReference>
<dbReference type="HOGENOM" id="CLU_1282689_0_0_0"/>
<name>I3ZIQ4_TERRK</name>
<reference evidence="2 3" key="1">
    <citation type="submission" date="2012-06" db="EMBL/GenBank/DDBJ databases">
        <title>Complete genome of Terriglobus roseus DSM 18391.</title>
        <authorList>
            <consortium name="US DOE Joint Genome Institute (JGI-PGF)"/>
            <person name="Lucas S."/>
            <person name="Copeland A."/>
            <person name="Lapidus A."/>
            <person name="Glavina del Rio T."/>
            <person name="Dalin E."/>
            <person name="Tice H."/>
            <person name="Bruce D."/>
            <person name="Goodwin L."/>
            <person name="Pitluck S."/>
            <person name="Peters L."/>
            <person name="Mikhailova N."/>
            <person name="Munk A.C.C."/>
            <person name="Kyrpides N."/>
            <person name="Mavromatis K."/>
            <person name="Ivanova N."/>
            <person name="Brettin T."/>
            <person name="Detter J.C."/>
            <person name="Han C."/>
            <person name="Larimer F."/>
            <person name="Land M."/>
            <person name="Hauser L."/>
            <person name="Markowitz V."/>
            <person name="Cheng J.-F."/>
            <person name="Hugenholtz P."/>
            <person name="Woyke T."/>
            <person name="Wu D."/>
            <person name="Brambilla E."/>
            <person name="Klenk H.-P."/>
            <person name="Eisen J.A."/>
        </authorList>
    </citation>
    <scope>NUCLEOTIDE SEQUENCE [LARGE SCALE GENOMIC DNA]</scope>
    <source>
        <strain evidence="3">DSM 18391 / NRRL B-41598 / KBS 63</strain>
    </source>
</reference>
<dbReference type="InterPro" id="IPR051532">
    <property type="entry name" value="Ester_Hydrolysis_Enzymes"/>
</dbReference>
<evidence type="ECO:0000259" key="1">
    <source>
        <dbReference type="Pfam" id="PF13472"/>
    </source>
</evidence>
<organism evidence="2 3">
    <name type="scientific">Terriglobus roseus (strain DSM 18391 / NRRL B-41598 / KBS 63)</name>
    <dbReference type="NCBI Taxonomy" id="926566"/>
    <lineage>
        <taxon>Bacteria</taxon>
        <taxon>Pseudomonadati</taxon>
        <taxon>Acidobacteriota</taxon>
        <taxon>Terriglobia</taxon>
        <taxon>Terriglobales</taxon>
        <taxon>Acidobacteriaceae</taxon>
        <taxon>Terriglobus</taxon>
    </lineage>
</organism>
<dbReference type="STRING" id="926566.Terro_2887"/>
<dbReference type="PANTHER" id="PTHR30383">
    <property type="entry name" value="THIOESTERASE 1/PROTEASE 1/LYSOPHOSPHOLIPASE L1"/>
    <property type="match status" value="1"/>
</dbReference>
<dbReference type="KEGG" id="trs:Terro_2887"/>
<dbReference type="eggNOG" id="COG2755">
    <property type="taxonomic scope" value="Bacteria"/>
</dbReference>
<feature type="domain" description="SGNH hydrolase-type esterase" evidence="1">
    <location>
        <begin position="12"/>
        <end position="159"/>
    </location>
</feature>
<dbReference type="Pfam" id="PF13472">
    <property type="entry name" value="Lipase_GDSL_2"/>
    <property type="match status" value="1"/>
</dbReference>
<dbReference type="EMBL" id="CP003379">
    <property type="protein sequence ID" value="AFL89122.1"/>
    <property type="molecule type" value="Genomic_DNA"/>
</dbReference>
<evidence type="ECO:0000313" key="3">
    <source>
        <dbReference type="Proteomes" id="UP000006056"/>
    </source>
</evidence>
<sequence>MLFTQQSSSITRVVNGGIPGQTTAEIDERVDVGLRTDSPRVVVLFAGMNDAVNDKKFLSPQVSRMHLASIIRKCRQSGARVLLVTVHQPDSVRLMQRHSREAYGDRPPQQRIRDLNAEIQSLAAAEHVPIVDFAQALEGHGGATAEWSTDGVHLTAKGYVLLAGVVSEGLHKMGGDLQGVLCLGDSLTFGIGVRQPGAPDNNETYPSILSIRLEQ</sequence>
<dbReference type="GO" id="GO:0004622">
    <property type="term" value="F:phosphatidylcholine lysophospholipase activity"/>
    <property type="evidence" value="ECO:0007669"/>
    <property type="project" value="TreeGrafter"/>
</dbReference>